<keyword evidence="2" id="KW-0732">Signal</keyword>
<feature type="chain" id="PRO_5010710936" evidence="2">
    <location>
        <begin position="20"/>
        <end position="340"/>
    </location>
</feature>
<dbReference type="SUPFAM" id="SSF53474">
    <property type="entry name" value="alpha/beta-Hydrolases"/>
    <property type="match status" value="1"/>
</dbReference>
<dbReference type="Proteomes" id="UP000191135">
    <property type="component" value="Chromosome"/>
</dbReference>
<reference evidence="4 5" key="1">
    <citation type="submission" date="2017-03" db="EMBL/GenBank/DDBJ databases">
        <title>Foreign affairs: Plasmid Transfer between Roseobacters and Rhizobia.</title>
        <authorList>
            <person name="Bartling P."/>
            <person name="Bunk B."/>
            <person name="Overmann J."/>
            <person name="Brinkmann H."/>
            <person name="Petersen J."/>
        </authorList>
    </citation>
    <scope>NUCLEOTIDE SEQUENCE [LARGE SCALE GENOMIC DNA]</scope>
    <source>
        <strain evidence="4 5">MACL11</strain>
    </source>
</reference>
<dbReference type="Gene3D" id="3.40.50.1820">
    <property type="entry name" value="alpha/beta hydrolase"/>
    <property type="match status" value="1"/>
</dbReference>
<dbReference type="InterPro" id="IPR050261">
    <property type="entry name" value="FrsA_esterase"/>
</dbReference>
<evidence type="ECO:0000313" key="5">
    <source>
        <dbReference type="Proteomes" id="UP000191135"/>
    </source>
</evidence>
<dbReference type="EMBL" id="CP020330">
    <property type="protein sequence ID" value="AQZ49634.1"/>
    <property type="molecule type" value="Genomic_DNA"/>
</dbReference>
<evidence type="ECO:0000256" key="1">
    <source>
        <dbReference type="ARBA" id="ARBA00022801"/>
    </source>
</evidence>
<keyword evidence="1 4" id="KW-0378">Hydrolase</keyword>
<dbReference type="InterPro" id="IPR041127">
    <property type="entry name" value="PET_hydrolase/cutinase-like"/>
</dbReference>
<dbReference type="OrthoDB" id="9814760at2"/>
<keyword evidence="5" id="KW-1185">Reference proteome</keyword>
<proteinExistence type="predicted"/>
<organism evidence="4 5">
    <name type="scientific">Martelella mediterranea DSM 17316</name>
    <dbReference type="NCBI Taxonomy" id="1122214"/>
    <lineage>
        <taxon>Bacteria</taxon>
        <taxon>Pseudomonadati</taxon>
        <taxon>Pseudomonadota</taxon>
        <taxon>Alphaproteobacteria</taxon>
        <taxon>Hyphomicrobiales</taxon>
        <taxon>Aurantimonadaceae</taxon>
        <taxon>Martelella</taxon>
    </lineage>
</organism>
<evidence type="ECO:0000313" key="4">
    <source>
        <dbReference type="EMBL" id="AQZ49634.1"/>
    </source>
</evidence>
<dbReference type="PROSITE" id="PS51257">
    <property type="entry name" value="PROKAR_LIPOPROTEIN"/>
    <property type="match status" value="1"/>
</dbReference>
<dbReference type="RefSeq" id="WP_018063314.1">
    <property type="nucleotide sequence ID" value="NZ_AQWH01000003.1"/>
</dbReference>
<dbReference type="PIRSF" id="PIRSF031982">
    <property type="entry name" value="UCP031982_abhydr"/>
    <property type="match status" value="1"/>
</dbReference>
<dbReference type="STRING" id="1122214.Mame_00251"/>
<dbReference type="AlphaFoldDB" id="A0A1U9YW34"/>
<sequence precursor="true">MLKFLSVTCGLFLSLASLACSADAVGFRDAELDGTRPLHVAIWYPAAGGGDATVVGENPAFFGVPAIRDAAPGAGEHPLVVLSHGYRGSWRNLNWLAGSLAEKGYIVAAPDHPGTTTFDTAPEQAARLWERPHDLSRVIDALIADPGLGGRVDEGRIAAIGHSLGGWTVTALAGARFDAASFEADCRAHPNPRVCGLSAELGLQNPELETDMGDPRLGAFVSLDLGMARGFTPKSLAAVDIPALVIGAGTDIGDLPAELESGYLAQYLPAASTTYVEIPDAMHFSFMQLCKPGAAALIEEETPGEGIVCKDGGARGREDIHREVLVLVESFLDTAIPAAP</sequence>
<feature type="signal peptide" evidence="2">
    <location>
        <begin position="1"/>
        <end position="19"/>
    </location>
</feature>
<dbReference type="GO" id="GO:0052689">
    <property type="term" value="F:carboxylic ester hydrolase activity"/>
    <property type="evidence" value="ECO:0007669"/>
    <property type="project" value="UniProtKB-ARBA"/>
</dbReference>
<dbReference type="PANTHER" id="PTHR22946">
    <property type="entry name" value="DIENELACTONE HYDROLASE DOMAIN-CONTAINING PROTEIN-RELATED"/>
    <property type="match status" value="1"/>
</dbReference>
<dbReference type="PANTHER" id="PTHR22946:SF9">
    <property type="entry name" value="POLYKETIDE TRANSFERASE AF380"/>
    <property type="match status" value="1"/>
</dbReference>
<feature type="domain" description="PET hydrolase/cutinase-like" evidence="3">
    <location>
        <begin position="62"/>
        <end position="173"/>
    </location>
</feature>
<evidence type="ECO:0000256" key="2">
    <source>
        <dbReference type="SAM" id="SignalP"/>
    </source>
</evidence>
<dbReference type="InterPro" id="IPR029058">
    <property type="entry name" value="AB_hydrolase_fold"/>
</dbReference>
<evidence type="ECO:0000259" key="3">
    <source>
        <dbReference type="Pfam" id="PF12740"/>
    </source>
</evidence>
<protein>
    <submittedName>
        <fullName evidence="4">Putative dienelactone hydrolase</fullName>
    </submittedName>
</protein>
<dbReference type="Pfam" id="PF12740">
    <property type="entry name" value="PETase"/>
    <property type="match status" value="1"/>
</dbReference>
<gene>
    <name evidence="4" type="ORF">Mame_00251</name>
</gene>
<dbReference type="KEGG" id="mmed:Mame_00251"/>
<accession>A0A1U9YW34</accession>
<name>A0A1U9YW34_9HYPH</name>
<dbReference type="InterPro" id="IPR016986">
    <property type="entry name" value="UCP031982_abhydr"/>
</dbReference>
<dbReference type="eggNOG" id="COG4188">
    <property type="taxonomic scope" value="Bacteria"/>
</dbReference>